<feature type="compositionally biased region" description="Acidic residues" evidence="1">
    <location>
        <begin position="7"/>
        <end position="17"/>
    </location>
</feature>
<feature type="compositionally biased region" description="Gly residues" evidence="1">
    <location>
        <begin position="56"/>
        <end position="67"/>
    </location>
</feature>
<evidence type="ECO:0000313" key="3">
    <source>
        <dbReference type="EMBL" id="GDY75450.1"/>
    </source>
</evidence>
<protein>
    <recommendedName>
        <fullName evidence="6">J domain-containing protein</fullName>
    </recommendedName>
</protein>
<dbReference type="STRING" id="33903.AQJ43_20350"/>
<dbReference type="EMBL" id="BJHY01000001">
    <property type="protein sequence ID" value="GDY75450.1"/>
    <property type="molecule type" value="Genomic_DNA"/>
</dbReference>
<dbReference type="AlphaFoldDB" id="A0A4D4LZL4"/>
<name>A0A4D4LZL4_STRAX</name>
<reference evidence="2 5" key="2">
    <citation type="submission" date="2019-04" db="EMBL/GenBank/DDBJ databases">
        <title>Draft genome sequences of Streptomyces avermitilis NBRC 14893.</title>
        <authorList>
            <person name="Komaki H."/>
            <person name="Tamura T."/>
            <person name="Hosoyama A."/>
        </authorList>
    </citation>
    <scope>NUCLEOTIDE SEQUENCE [LARGE SCALE GENOMIC DNA]</scope>
    <source>
        <strain evidence="2 5">NBRC 14893</strain>
    </source>
</reference>
<evidence type="ECO:0000256" key="1">
    <source>
        <dbReference type="SAM" id="MobiDB-lite"/>
    </source>
</evidence>
<reference evidence="3 4" key="1">
    <citation type="submission" date="2019-04" db="EMBL/GenBank/DDBJ databases">
        <title>Draft genome sequences of Streptomyces avermitilis ATCC 31267.</title>
        <authorList>
            <person name="Komaki H."/>
            <person name="Tamura T."/>
            <person name="Hosoyama A."/>
        </authorList>
    </citation>
    <scope>NUCLEOTIDE SEQUENCE [LARGE SCALE GENOMIC DNA]</scope>
    <source>
        <strain evidence="3 4">ATCC 31267</strain>
    </source>
</reference>
<dbReference type="Proteomes" id="UP000302139">
    <property type="component" value="Unassembled WGS sequence"/>
</dbReference>
<dbReference type="InterPro" id="IPR001623">
    <property type="entry name" value="DnaJ_domain"/>
</dbReference>
<dbReference type="SUPFAM" id="SSF46565">
    <property type="entry name" value="Chaperone J-domain"/>
    <property type="match status" value="1"/>
</dbReference>
<dbReference type="Proteomes" id="UP000299211">
    <property type="component" value="Unassembled WGS sequence"/>
</dbReference>
<feature type="compositionally biased region" description="Low complexity" evidence="1">
    <location>
        <begin position="34"/>
        <end position="55"/>
    </location>
</feature>
<dbReference type="InterPro" id="IPR036869">
    <property type="entry name" value="J_dom_sf"/>
</dbReference>
<organism evidence="2 5">
    <name type="scientific">Streptomyces avermitilis</name>
    <dbReference type="NCBI Taxonomy" id="33903"/>
    <lineage>
        <taxon>Bacteria</taxon>
        <taxon>Bacillati</taxon>
        <taxon>Actinomycetota</taxon>
        <taxon>Actinomycetes</taxon>
        <taxon>Kitasatosporales</taxon>
        <taxon>Streptomycetaceae</taxon>
        <taxon>Streptomyces</taxon>
    </lineage>
</organism>
<sequence length="331" mass="36454">MTTPEAEQTESDAAAEEPQERSGERDGQAQEPSGGDAVTGDAVTGDAVAGDAVAGDGAGEGAPGGAAQGEPRPEERLERAVRVAEQALIEFEIAVETFRVEVENFSRLHHQKLGPMYARLDELDAQIAEARAARTGDPEDIRKADEARARVMPMPGVEELFHGWMDSDGLFPEAAAMLTEQPVRPPQRVRPSEEARKLYRELVRKAHPDLAQDDAERERRDEFISRVNAAYGRGDEALLRELSDEWAAGPVPAEWKPSRSEELYARLEWLAQRKEMLTFVARELEESAIGAMLKIAPDDPDRLLEEIAEQLLAQVAARETELAELAELEEG</sequence>
<dbReference type="RefSeq" id="WP_037647745.1">
    <property type="nucleotide sequence ID" value="NZ_BAABTN010000040.1"/>
</dbReference>
<evidence type="ECO:0000313" key="5">
    <source>
        <dbReference type="Proteomes" id="UP000302139"/>
    </source>
</evidence>
<dbReference type="EMBL" id="BJHX01000001">
    <property type="protein sequence ID" value="GDY64388.1"/>
    <property type="molecule type" value="Genomic_DNA"/>
</dbReference>
<dbReference type="CDD" id="cd06257">
    <property type="entry name" value="DnaJ"/>
    <property type="match status" value="1"/>
</dbReference>
<evidence type="ECO:0008006" key="6">
    <source>
        <dbReference type="Google" id="ProtNLM"/>
    </source>
</evidence>
<dbReference type="GeneID" id="41541430"/>
<comment type="caution">
    <text evidence="2">The sequence shown here is derived from an EMBL/GenBank/DDBJ whole genome shotgun (WGS) entry which is preliminary data.</text>
</comment>
<accession>A0A4D4LZL4</accession>
<gene>
    <name evidence="2" type="ORF">SAV14893_037810</name>
    <name evidence="3" type="ORF">SAV31267_049350</name>
</gene>
<evidence type="ECO:0000313" key="4">
    <source>
        <dbReference type="Proteomes" id="UP000299211"/>
    </source>
</evidence>
<evidence type="ECO:0000313" key="2">
    <source>
        <dbReference type="EMBL" id="GDY64388.1"/>
    </source>
</evidence>
<feature type="compositionally biased region" description="Basic and acidic residues" evidence="1">
    <location>
        <begin position="18"/>
        <end position="28"/>
    </location>
</feature>
<proteinExistence type="predicted"/>
<feature type="region of interest" description="Disordered" evidence="1">
    <location>
        <begin position="1"/>
        <end position="78"/>
    </location>
</feature>
<dbReference type="Gene3D" id="1.10.287.110">
    <property type="entry name" value="DnaJ domain"/>
    <property type="match status" value="1"/>
</dbReference>